<organism evidence="1 2">
    <name type="scientific">Candidatus Entotheonella gemina</name>
    <dbReference type="NCBI Taxonomy" id="1429439"/>
    <lineage>
        <taxon>Bacteria</taxon>
        <taxon>Pseudomonadati</taxon>
        <taxon>Nitrospinota/Tectimicrobiota group</taxon>
        <taxon>Candidatus Tectimicrobiota</taxon>
        <taxon>Candidatus Entotheonellia</taxon>
        <taxon>Candidatus Entotheonellales</taxon>
        <taxon>Candidatus Entotheonellaceae</taxon>
        <taxon>Candidatus Entotheonella</taxon>
    </lineage>
</organism>
<evidence type="ECO:0000313" key="1">
    <source>
        <dbReference type="EMBL" id="ETX03554.1"/>
    </source>
</evidence>
<keyword evidence="2" id="KW-1185">Reference proteome</keyword>
<evidence type="ECO:0000313" key="2">
    <source>
        <dbReference type="Proteomes" id="UP000019140"/>
    </source>
</evidence>
<dbReference type="HOGENOM" id="CLU_3133554_0_0_7"/>
<comment type="caution">
    <text evidence="1">The sequence shown here is derived from an EMBL/GenBank/DDBJ whole genome shotgun (WGS) entry which is preliminary data.</text>
</comment>
<protein>
    <submittedName>
        <fullName evidence="1">Uncharacterized protein</fullName>
    </submittedName>
</protein>
<name>W4LZM7_9BACT</name>
<dbReference type="EMBL" id="AZHX01001414">
    <property type="protein sequence ID" value="ETX03554.1"/>
    <property type="molecule type" value="Genomic_DNA"/>
</dbReference>
<dbReference type="Proteomes" id="UP000019140">
    <property type="component" value="Unassembled WGS sequence"/>
</dbReference>
<gene>
    <name evidence="1" type="ORF">ETSY2_33115</name>
</gene>
<sequence>MAETRQLNIRISLPLYQALEAFAHQERRSVSQTVRQSFYGGISDRWISP</sequence>
<accession>W4LZM7</accession>
<dbReference type="InterPro" id="IPR010985">
    <property type="entry name" value="Ribbon_hlx_hlx"/>
</dbReference>
<dbReference type="AlphaFoldDB" id="W4LZM7"/>
<dbReference type="GO" id="GO:0006355">
    <property type="term" value="P:regulation of DNA-templated transcription"/>
    <property type="evidence" value="ECO:0007669"/>
    <property type="project" value="InterPro"/>
</dbReference>
<proteinExistence type="predicted"/>
<reference evidence="1 2" key="1">
    <citation type="journal article" date="2014" name="Nature">
        <title>An environmental bacterial taxon with a large and distinct metabolic repertoire.</title>
        <authorList>
            <person name="Wilson M.C."/>
            <person name="Mori T."/>
            <person name="Ruckert C."/>
            <person name="Uria A.R."/>
            <person name="Helf M.J."/>
            <person name="Takada K."/>
            <person name="Gernert C."/>
            <person name="Steffens U.A."/>
            <person name="Heycke N."/>
            <person name="Schmitt S."/>
            <person name="Rinke C."/>
            <person name="Helfrich E.J."/>
            <person name="Brachmann A.O."/>
            <person name="Gurgui C."/>
            <person name="Wakimoto T."/>
            <person name="Kracht M."/>
            <person name="Crusemann M."/>
            <person name="Hentschel U."/>
            <person name="Abe I."/>
            <person name="Matsunaga S."/>
            <person name="Kalinowski J."/>
            <person name="Takeyama H."/>
            <person name="Piel J."/>
        </authorList>
    </citation>
    <scope>NUCLEOTIDE SEQUENCE [LARGE SCALE GENOMIC DNA]</scope>
    <source>
        <strain evidence="2">TSY2</strain>
    </source>
</reference>
<dbReference type="SUPFAM" id="SSF47598">
    <property type="entry name" value="Ribbon-helix-helix"/>
    <property type="match status" value="1"/>
</dbReference>